<evidence type="ECO:0000313" key="1">
    <source>
        <dbReference type="EMBL" id="TCP12549.1"/>
    </source>
</evidence>
<proteinExistence type="predicted"/>
<dbReference type="RefSeq" id="WP_119014570.1">
    <property type="nucleotide sequence ID" value="NZ_QXNC01000041.1"/>
</dbReference>
<evidence type="ECO:0008006" key="3">
    <source>
        <dbReference type="Google" id="ProtNLM"/>
    </source>
</evidence>
<accession>A0A4R2N015</accession>
<organism evidence="1 2">
    <name type="scientific">Simplicispira metamorpha</name>
    <dbReference type="NCBI Taxonomy" id="80881"/>
    <lineage>
        <taxon>Bacteria</taxon>
        <taxon>Pseudomonadati</taxon>
        <taxon>Pseudomonadota</taxon>
        <taxon>Betaproteobacteria</taxon>
        <taxon>Burkholderiales</taxon>
        <taxon>Comamonadaceae</taxon>
        <taxon>Simplicispira</taxon>
    </lineage>
</organism>
<dbReference type="AlphaFoldDB" id="A0A4R2N015"/>
<gene>
    <name evidence="1" type="ORF">EV674_13722</name>
</gene>
<protein>
    <recommendedName>
        <fullName evidence="3">Protein phosphatase 2C-like protein</fullName>
    </recommendedName>
</protein>
<comment type="caution">
    <text evidence="1">The sequence shown here is derived from an EMBL/GenBank/DDBJ whole genome shotgun (WGS) entry which is preliminary data.</text>
</comment>
<name>A0A4R2N015_9BURK</name>
<dbReference type="InterPro" id="IPR036457">
    <property type="entry name" value="PPM-type-like_dom_sf"/>
</dbReference>
<reference evidence="1 2" key="1">
    <citation type="submission" date="2019-03" db="EMBL/GenBank/DDBJ databases">
        <title>Genomic Encyclopedia of Type Strains, Phase IV (KMG-IV): sequencing the most valuable type-strain genomes for metagenomic binning, comparative biology and taxonomic classification.</title>
        <authorList>
            <person name="Goeker M."/>
        </authorList>
    </citation>
    <scope>NUCLEOTIDE SEQUENCE [LARGE SCALE GENOMIC DNA]</scope>
    <source>
        <strain evidence="1 2">DSM 1837</strain>
    </source>
</reference>
<evidence type="ECO:0000313" key="2">
    <source>
        <dbReference type="Proteomes" id="UP000295182"/>
    </source>
</evidence>
<dbReference type="SUPFAM" id="SSF81606">
    <property type="entry name" value="PP2C-like"/>
    <property type="match status" value="1"/>
</dbReference>
<keyword evidence="2" id="KW-1185">Reference proteome</keyword>
<dbReference type="Proteomes" id="UP000295182">
    <property type="component" value="Unassembled WGS sequence"/>
</dbReference>
<sequence length="242" mass="26951">MKCDFSGSVPKDPCSPESNEDKFAFSDDGVRLSLCDGASESFDSKLWADLLAHKFIADPKVCPKWIDSVLSEYSSAHDFATMSWAKQAAYERGSFSTLIGLEYFQEHKAAEIIAIGDSIALLFDGNKFVSGWPFEEPERFKERPTLLATISGHNDFFGASGFWTKHSKTFHLSGLSSPRLLCLTDAIGEWALKEALTNGPGIDELLSMQSVEQLSELVIRERAEKRMHVDDSTLIVLSFEHE</sequence>
<dbReference type="OrthoDB" id="6002717at2"/>
<dbReference type="EMBL" id="SLXH01000037">
    <property type="protein sequence ID" value="TCP12549.1"/>
    <property type="molecule type" value="Genomic_DNA"/>
</dbReference>